<comment type="caution">
    <text evidence="1">The sequence shown here is derived from an EMBL/GenBank/DDBJ whole genome shotgun (WGS) entry which is preliminary data.</text>
</comment>
<dbReference type="AlphaFoldDB" id="A0A0V0QWY3"/>
<proteinExistence type="predicted"/>
<name>A0A0V0QWY3_PSEPJ</name>
<evidence type="ECO:0000313" key="2">
    <source>
        <dbReference type="Proteomes" id="UP000054937"/>
    </source>
</evidence>
<reference evidence="1 2" key="1">
    <citation type="journal article" date="2015" name="Sci. Rep.">
        <title>Genome of the facultative scuticociliatosis pathogen Pseudocohnilembus persalinus provides insight into its virulence through horizontal gene transfer.</title>
        <authorList>
            <person name="Xiong J."/>
            <person name="Wang G."/>
            <person name="Cheng J."/>
            <person name="Tian M."/>
            <person name="Pan X."/>
            <person name="Warren A."/>
            <person name="Jiang C."/>
            <person name="Yuan D."/>
            <person name="Miao W."/>
        </authorList>
    </citation>
    <scope>NUCLEOTIDE SEQUENCE [LARGE SCALE GENOMIC DNA]</scope>
    <source>
        <strain evidence="1">36N120E</strain>
    </source>
</reference>
<dbReference type="Proteomes" id="UP000054937">
    <property type="component" value="Unassembled WGS sequence"/>
</dbReference>
<accession>A0A0V0QWY3</accession>
<sequence length="136" mass="15928">MEVNKEGGLSRQIPVNIARMVLISDLKQFQQIDQKEKLNLQPIHISEELETENEFMRNICEETKIIRLQDDKTNQTLAIQKSLSQILQNRHTLTRSEYLTHISTSDQMNFKNCDEINCNNDNEYPQENNDFVSNNS</sequence>
<dbReference type="InParanoid" id="A0A0V0QWY3"/>
<evidence type="ECO:0000313" key="1">
    <source>
        <dbReference type="EMBL" id="KRX06876.1"/>
    </source>
</evidence>
<gene>
    <name evidence="1" type="ORF">PPERSA_11521</name>
</gene>
<protein>
    <submittedName>
        <fullName evidence="1">Uncharacterized protein</fullName>
    </submittedName>
</protein>
<dbReference type="EMBL" id="LDAU01000091">
    <property type="protein sequence ID" value="KRX06876.1"/>
    <property type="molecule type" value="Genomic_DNA"/>
</dbReference>
<organism evidence="1 2">
    <name type="scientific">Pseudocohnilembus persalinus</name>
    <name type="common">Ciliate</name>
    <dbReference type="NCBI Taxonomy" id="266149"/>
    <lineage>
        <taxon>Eukaryota</taxon>
        <taxon>Sar</taxon>
        <taxon>Alveolata</taxon>
        <taxon>Ciliophora</taxon>
        <taxon>Intramacronucleata</taxon>
        <taxon>Oligohymenophorea</taxon>
        <taxon>Scuticociliatia</taxon>
        <taxon>Philasterida</taxon>
        <taxon>Pseudocohnilembidae</taxon>
        <taxon>Pseudocohnilembus</taxon>
    </lineage>
</organism>
<keyword evidence="2" id="KW-1185">Reference proteome</keyword>